<proteinExistence type="predicted"/>
<comment type="caution">
    <text evidence="1">The sequence shown here is derived from an EMBL/GenBank/DDBJ whole genome shotgun (WGS) entry which is preliminary data.</text>
</comment>
<name>A0A8X6Q4G4_NEPPI</name>
<dbReference type="AlphaFoldDB" id="A0A8X6Q4G4"/>
<reference evidence="1" key="1">
    <citation type="submission" date="2020-08" db="EMBL/GenBank/DDBJ databases">
        <title>Multicomponent nature underlies the extraordinary mechanical properties of spider dragline silk.</title>
        <authorList>
            <person name="Kono N."/>
            <person name="Nakamura H."/>
            <person name="Mori M."/>
            <person name="Yoshida Y."/>
            <person name="Ohtoshi R."/>
            <person name="Malay A.D."/>
            <person name="Moran D.A.P."/>
            <person name="Tomita M."/>
            <person name="Numata K."/>
            <person name="Arakawa K."/>
        </authorList>
    </citation>
    <scope>NUCLEOTIDE SEQUENCE</scope>
</reference>
<protein>
    <submittedName>
        <fullName evidence="1">Uncharacterized protein</fullName>
    </submittedName>
</protein>
<sequence length="128" mass="14160">MDIDHFNRPVMTGDTLAMAPPFLLSARSNTEAPDQDDFECIGSQTTTLPKISRPMKESYSTHSTAGDHRIRKEEPCRLIVIRACTDVKVASGRHNTGTTLTTTCCHWTCYDMARPATMVAVGDGHRSF</sequence>
<accession>A0A8X6Q4G4</accession>
<gene>
    <name evidence="1" type="ORF">NPIL_570001</name>
</gene>
<organism evidence="1 2">
    <name type="scientific">Nephila pilipes</name>
    <name type="common">Giant wood spider</name>
    <name type="synonym">Nephila maculata</name>
    <dbReference type="NCBI Taxonomy" id="299642"/>
    <lineage>
        <taxon>Eukaryota</taxon>
        <taxon>Metazoa</taxon>
        <taxon>Ecdysozoa</taxon>
        <taxon>Arthropoda</taxon>
        <taxon>Chelicerata</taxon>
        <taxon>Arachnida</taxon>
        <taxon>Araneae</taxon>
        <taxon>Araneomorphae</taxon>
        <taxon>Entelegynae</taxon>
        <taxon>Araneoidea</taxon>
        <taxon>Nephilidae</taxon>
        <taxon>Nephila</taxon>
    </lineage>
</organism>
<keyword evidence="2" id="KW-1185">Reference proteome</keyword>
<dbReference type="Proteomes" id="UP000887013">
    <property type="component" value="Unassembled WGS sequence"/>
</dbReference>
<evidence type="ECO:0000313" key="1">
    <source>
        <dbReference type="EMBL" id="GFT98513.1"/>
    </source>
</evidence>
<evidence type="ECO:0000313" key="2">
    <source>
        <dbReference type="Proteomes" id="UP000887013"/>
    </source>
</evidence>
<dbReference type="EMBL" id="BMAW01075780">
    <property type="protein sequence ID" value="GFT98513.1"/>
    <property type="molecule type" value="Genomic_DNA"/>
</dbReference>